<feature type="transmembrane region" description="Helical" evidence="2">
    <location>
        <begin position="159"/>
        <end position="179"/>
    </location>
</feature>
<evidence type="ECO:0000256" key="1">
    <source>
        <dbReference type="SAM" id="MobiDB-lite"/>
    </source>
</evidence>
<keyword evidence="4" id="KW-1185">Reference proteome</keyword>
<keyword evidence="2" id="KW-0472">Membrane</keyword>
<dbReference type="Proteomes" id="UP000604046">
    <property type="component" value="Unassembled WGS sequence"/>
</dbReference>
<dbReference type="OrthoDB" id="2157530at2759"/>
<protein>
    <submittedName>
        <fullName evidence="3">Uncharacterized protein</fullName>
    </submittedName>
</protein>
<feature type="transmembrane region" description="Helical" evidence="2">
    <location>
        <begin position="252"/>
        <end position="275"/>
    </location>
</feature>
<evidence type="ECO:0000256" key="2">
    <source>
        <dbReference type="SAM" id="Phobius"/>
    </source>
</evidence>
<reference evidence="3" key="1">
    <citation type="submission" date="2021-02" db="EMBL/GenBank/DDBJ databases">
        <authorList>
            <person name="Dougan E. K."/>
            <person name="Rhodes N."/>
            <person name="Thang M."/>
            <person name="Chan C."/>
        </authorList>
    </citation>
    <scope>NUCLEOTIDE SEQUENCE</scope>
</reference>
<feature type="region of interest" description="Disordered" evidence="1">
    <location>
        <begin position="1"/>
        <end position="27"/>
    </location>
</feature>
<comment type="caution">
    <text evidence="3">The sequence shown here is derived from an EMBL/GenBank/DDBJ whole genome shotgun (WGS) entry which is preliminary data.</text>
</comment>
<dbReference type="EMBL" id="CAJNDS010002168">
    <property type="protein sequence ID" value="CAE7358524.1"/>
    <property type="molecule type" value="Genomic_DNA"/>
</dbReference>
<sequence>MENSEKDDGSFNEAAAADGSNDGSCAGSLDDADEDFRRMEEMMVEVLCDMKPRAPDIIRAVPAGRALRCCGRAFRRKSPMLFRGSFPTDKIHEFWSHSWHGNSQIKVVTALFLNNGKIAPLIATAIALIAVILYTAGLLPMRFHGGIPTSIPKYPRASYWAKAVGFVVFCICLLCWQPAKSVFVDVLCINQYDPKQKSLALFSMPAFLKASESLLVLWDPTYTRRLWCCFEIAAFLRSRTSRQTARITVRPTLLGPVFVSLPIALSVVILGLGFVPVETMDSGNHAVVWPMMAGFASVAFYWSVTKLREFFRSVDSLHRELQQFQCNDCLCHCCAVDHRKADGRWMACDRRVLLSCITLWFGSVENFDSMVRSEVLACLTEQLSSQVLTYKQFLVMAVPVIITWILPPVVWNGYSTRRRGTKCGWRLRSEQLLKSCSEALAGHLGVCPLFSL</sequence>
<accession>A0A812PPK1</accession>
<dbReference type="AlphaFoldDB" id="A0A812PPK1"/>
<feature type="transmembrane region" description="Helical" evidence="2">
    <location>
        <begin position="393"/>
        <end position="414"/>
    </location>
</feature>
<feature type="transmembrane region" description="Helical" evidence="2">
    <location>
        <begin position="287"/>
        <end position="304"/>
    </location>
</feature>
<keyword evidence="2" id="KW-0812">Transmembrane</keyword>
<keyword evidence="2" id="KW-1133">Transmembrane helix</keyword>
<evidence type="ECO:0000313" key="4">
    <source>
        <dbReference type="Proteomes" id="UP000604046"/>
    </source>
</evidence>
<feature type="transmembrane region" description="Helical" evidence="2">
    <location>
        <begin position="118"/>
        <end position="139"/>
    </location>
</feature>
<organism evidence="3 4">
    <name type="scientific">Symbiodinium natans</name>
    <dbReference type="NCBI Taxonomy" id="878477"/>
    <lineage>
        <taxon>Eukaryota</taxon>
        <taxon>Sar</taxon>
        <taxon>Alveolata</taxon>
        <taxon>Dinophyceae</taxon>
        <taxon>Suessiales</taxon>
        <taxon>Symbiodiniaceae</taxon>
        <taxon>Symbiodinium</taxon>
    </lineage>
</organism>
<proteinExistence type="predicted"/>
<name>A0A812PPK1_9DINO</name>
<evidence type="ECO:0000313" key="3">
    <source>
        <dbReference type="EMBL" id="CAE7358524.1"/>
    </source>
</evidence>
<gene>
    <name evidence="3" type="ORF">SNAT2548_LOCUS19179</name>
</gene>